<comment type="caution">
    <text evidence="3">The sequence shown here is derived from an EMBL/GenBank/DDBJ whole genome shotgun (WGS) entry which is preliminary data.</text>
</comment>
<evidence type="ECO:0000313" key="3">
    <source>
        <dbReference type="EMBL" id="MCT9000816.1"/>
    </source>
</evidence>
<evidence type="ECO:0000256" key="1">
    <source>
        <dbReference type="SAM" id="MobiDB-lite"/>
    </source>
</evidence>
<dbReference type="GO" id="GO:0051213">
    <property type="term" value="F:dioxygenase activity"/>
    <property type="evidence" value="ECO:0007669"/>
    <property type="project" value="UniProtKB-KW"/>
</dbReference>
<keyword evidence="2" id="KW-1133">Transmembrane helix</keyword>
<feature type="region of interest" description="Disordered" evidence="1">
    <location>
        <begin position="63"/>
        <end position="91"/>
    </location>
</feature>
<evidence type="ECO:0000256" key="2">
    <source>
        <dbReference type="SAM" id="Phobius"/>
    </source>
</evidence>
<dbReference type="RefSeq" id="WP_261605375.1">
    <property type="nucleotide sequence ID" value="NZ_JAODOR010000001.1"/>
</dbReference>
<evidence type="ECO:0000313" key="4">
    <source>
        <dbReference type="Proteomes" id="UP001300496"/>
    </source>
</evidence>
<gene>
    <name evidence="3" type="ORF">N4R40_00340</name>
</gene>
<keyword evidence="3" id="KW-0560">Oxidoreductase</keyword>
<protein>
    <submittedName>
        <fullName evidence="3">Dioxygenase</fullName>
    </submittedName>
</protein>
<proteinExistence type="predicted"/>
<dbReference type="EMBL" id="JAODOR010000001">
    <property type="protein sequence ID" value="MCT9000816.1"/>
    <property type="molecule type" value="Genomic_DNA"/>
</dbReference>
<accession>A0ABT2P7Y5</accession>
<dbReference type="Proteomes" id="UP001300496">
    <property type="component" value="Unassembled WGS sequence"/>
</dbReference>
<keyword evidence="4" id="KW-1185">Reference proteome</keyword>
<keyword evidence="3" id="KW-0223">Dioxygenase</keyword>
<sequence>MATGAGKNQSRVAKERTRLYQARQEFHDGLLRRRRRDNLIAGVAGGAIILAVIGGQIAYYTVGPGTPVPEPTTSPSPTATPLTTPTATPTP</sequence>
<organism evidence="3 4">
    <name type="scientific">Microbacterium memoriense</name>
    <dbReference type="NCBI Taxonomy" id="2978350"/>
    <lineage>
        <taxon>Bacteria</taxon>
        <taxon>Bacillati</taxon>
        <taxon>Actinomycetota</taxon>
        <taxon>Actinomycetes</taxon>
        <taxon>Micrococcales</taxon>
        <taxon>Microbacteriaceae</taxon>
        <taxon>Microbacterium</taxon>
    </lineage>
</organism>
<feature type="compositionally biased region" description="Low complexity" evidence="1">
    <location>
        <begin position="75"/>
        <end position="91"/>
    </location>
</feature>
<keyword evidence="2" id="KW-0812">Transmembrane</keyword>
<name>A0ABT2P7Y5_9MICO</name>
<keyword evidence="2" id="KW-0472">Membrane</keyword>
<reference evidence="3 4" key="1">
    <citation type="journal article" date="2024" name="Int. J. Syst. Evol. Microbiol.">
        <title>Microbacterium memoriense sp. nov., a member of the Actinomycetota from marine beach sediment of the north coast of Portugal.</title>
        <authorList>
            <person name="Santos J.D.N.D."/>
            <person name="Klimek D."/>
            <person name="Calusinska M."/>
            <person name="Lobo-da-Cunha A."/>
            <person name="Catita J."/>
            <person name="Goncalves H."/>
            <person name="Gonzalez I."/>
            <person name="Lage O.M."/>
        </authorList>
    </citation>
    <scope>NUCLEOTIDE SEQUENCE [LARGE SCALE GENOMIC DNA]</scope>
    <source>
        <strain evidence="3 4">PMIC_1C1B</strain>
    </source>
</reference>
<feature type="transmembrane region" description="Helical" evidence="2">
    <location>
        <begin position="39"/>
        <end position="62"/>
    </location>
</feature>